<evidence type="ECO:0000256" key="9">
    <source>
        <dbReference type="PROSITE-ProRule" id="PRU00169"/>
    </source>
</evidence>
<keyword evidence="8" id="KW-0902">Two-component regulatory system</keyword>
<comment type="catalytic activity">
    <reaction evidence="1">
        <text>ATP + protein L-histidine = ADP + protein N-phospho-L-histidine.</text>
        <dbReference type="EC" id="2.7.13.3"/>
    </reaction>
</comment>
<feature type="domain" description="Response regulatory" evidence="12">
    <location>
        <begin position="447"/>
        <end position="563"/>
    </location>
</feature>
<gene>
    <name evidence="13" type="primary">rcsC_41</name>
    <name evidence="13" type="ORF">MPEAHAMD_6396</name>
</gene>
<evidence type="ECO:0000256" key="5">
    <source>
        <dbReference type="ARBA" id="ARBA00022741"/>
    </source>
</evidence>
<dbReference type="Gene3D" id="3.40.50.2300">
    <property type="match status" value="2"/>
</dbReference>
<evidence type="ECO:0000256" key="7">
    <source>
        <dbReference type="ARBA" id="ARBA00022840"/>
    </source>
</evidence>
<dbReference type="SMART" id="SM00387">
    <property type="entry name" value="HATPase_c"/>
    <property type="match status" value="1"/>
</dbReference>
<dbReference type="AlphaFoldDB" id="A0AA37HII0"/>
<dbReference type="EMBL" id="BPQJ01000057">
    <property type="protein sequence ID" value="GJD66199.1"/>
    <property type="molecule type" value="Genomic_DNA"/>
</dbReference>
<keyword evidence="3 9" id="KW-0597">Phosphoprotein</keyword>
<evidence type="ECO:0000256" key="4">
    <source>
        <dbReference type="ARBA" id="ARBA00022679"/>
    </source>
</evidence>
<dbReference type="SUPFAM" id="SSF55874">
    <property type="entry name" value="ATPase domain of HSP90 chaperone/DNA topoisomerase II/histidine kinase"/>
    <property type="match status" value="1"/>
</dbReference>
<dbReference type="Pfam" id="PF02518">
    <property type="entry name" value="HATPase_c"/>
    <property type="match status" value="1"/>
</dbReference>
<dbReference type="InterPro" id="IPR011006">
    <property type="entry name" value="CheY-like_superfamily"/>
</dbReference>
<feature type="modified residue" description="4-aspartylphosphate" evidence="9">
    <location>
        <position position="66"/>
    </location>
</feature>
<dbReference type="InterPro" id="IPR004358">
    <property type="entry name" value="Sig_transdc_His_kin-like_C"/>
</dbReference>
<keyword evidence="10" id="KW-0175">Coiled coil</keyword>
<dbReference type="PRINTS" id="PR00344">
    <property type="entry name" value="BCTRLSENSOR"/>
</dbReference>
<evidence type="ECO:0000313" key="13">
    <source>
        <dbReference type="EMBL" id="GJD66199.1"/>
    </source>
</evidence>
<dbReference type="Pfam" id="PF00512">
    <property type="entry name" value="HisKA"/>
    <property type="match status" value="1"/>
</dbReference>
<sequence>MTDVTAPEDGETPLRILLLEDNDLDTELLTAILEDAGLAIVIDRVIARDAFAAATATGCHDIILADYVLPAFDGMSALATARQTCPEVPFVFVSGTLGEDVAVEALKHGATDYVTKQRLDRLPRVILRALSEARAHLRRRAAEQALRDLNGSLEQRVAERTRELAEANAALQHQIAERERIEDALRQAQRLEAVGQLTSGVAHDFNNLLTVIAGNIEFLERAVSDERSKRRLDMMRGAAERGARLTAQLLAFSRRQKLAPVPVQLNQTVASMRDLLQSSMGGSVRIEMTLQPDLWPALVDATQIELIILNLAINARDAMAVGGCLTIETANVQLTAEPSRAEEPNPGDYAMVAVSDTGTGIPPEVLARVFEPFFTTKEVGKGSGLGLAQVYGFAKQSGGGVRIETTLGEGTSVRVYLPRVAAEAVPREVRPVEIDCASARDASDKRVVLVVDDDSDVRDITTTRLGEAGYAIREAGSGLAAIQALETDPCVDLAVLDFAMPGMNGVEVATVIRQRWPQIQILFVTGYADHTALSRIDGDGGEDRVVQKPFRGEDLERKVASILDPRPRLTLVSGGGEASARAAGKARG</sequence>
<dbReference type="InterPro" id="IPR003594">
    <property type="entry name" value="HATPase_dom"/>
</dbReference>
<feature type="domain" description="Histidine kinase" evidence="11">
    <location>
        <begin position="200"/>
        <end position="421"/>
    </location>
</feature>
<evidence type="ECO:0000256" key="8">
    <source>
        <dbReference type="ARBA" id="ARBA00023012"/>
    </source>
</evidence>
<dbReference type="PROSITE" id="PS50109">
    <property type="entry name" value="HIS_KIN"/>
    <property type="match status" value="1"/>
</dbReference>
<dbReference type="SUPFAM" id="SSF52172">
    <property type="entry name" value="CheY-like"/>
    <property type="match status" value="2"/>
</dbReference>
<evidence type="ECO:0000256" key="3">
    <source>
        <dbReference type="ARBA" id="ARBA00022553"/>
    </source>
</evidence>
<dbReference type="InterPro" id="IPR036890">
    <property type="entry name" value="HATPase_C_sf"/>
</dbReference>
<evidence type="ECO:0000256" key="6">
    <source>
        <dbReference type="ARBA" id="ARBA00022777"/>
    </source>
</evidence>
<dbReference type="InterPro" id="IPR001789">
    <property type="entry name" value="Sig_transdc_resp-reg_receiver"/>
</dbReference>
<proteinExistence type="predicted"/>
<dbReference type="InterPro" id="IPR036097">
    <property type="entry name" value="HisK_dim/P_sf"/>
</dbReference>
<dbReference type="InterPro" id="IPR003661">
    <property type="entry name" value="HisK_dim/P_dom"/>
</dbReference>
<dbReference type="Gene3D" id="1.10.287.130">
    <property type="match status" value="1"/>
</dbReference>
<evidence type="ECO:0000313" key="14">
    <source>
        <dbReference type="Proteomes" id="UP001055286"/>
    </source>
</evidence>
<dbReference type="GO" id="GO:0000155">
    <property type="term" value="F:phosphorelay sensor kinase activity"/>
    <property type="evidence" value="ECO:0007669"/>
    <property type="project" value="InterPro"/>
</dbReference>
<keyword evidence="5" id="KW-0547">Nucleotide-binding</keyword>
<keyword evidence="4" id="KW-0808">Transferase</keyword>
<dbReference type="Pfam" id="PF00072">
    <property type="entry name" value="Response_reg"/>
    <property type="match status" value="2"/>
</dbReference>
<evidence type="ECO:0000256" key="1">
    <source>
        <dbReference type="ARBA" id="ARBA00000085"/>
    </source>
</evidence>
<dbReference type="CDD" id="cd00082">
    <property type="entry name" value="HisKA"/>
    <property type="match status" value="1"/>
</dbReference>
<accession>A0AA37HII0</accession>
<dbReference type="SMART" id="SM00388">
    <property type="entry name" value="HisKA"/>
    <property type="match status" value="1"/>
</dbReference>
<dbReference type="Gene3D" id="3.30.565.10">
    <property type="entry name" value="Histidine kinase-like ATPase, C-terminal domain"/>
    <property type="match status" value="1"/>
</dbReference>
<comment type="caution">
    <text evidence="13">The sequence shown here is derived from an EMBL/GenBank/DDBJ whole genome shotgun (WGS) entry which is preliminary data.</text>
</comment>
<reference evidence="13" key="1">
    <citation type="journal article" date="2016" name="Front. Microbiol.">
        <title>Genome Sequence of the Piezophilic, Mesophilic Sulfate-Reducing Bacterium Desulfovibrio indicus J2T.</title>
        <authorList>
            <person name="Cao J."/>
            <person name="Maignien L."/>
            <person name="Shao Z."/>
            <person name="Alain K."/>
            <person name="Jebbar M."/>
        </authorList>
    </citation>
    <scope>NUCLEOTIDE SEQUENCE</scope>
    <source>
        <strain evidence="13">JCM 32048</strain>
    </source>
</reference>
<dbReference type="Proteomes" id="UP001055286">
    <property type="component" value="Unassembled WGS sequence"/>
</dbReference>
<name>A0AA37HII0_9HYPH</name>
<dbReference type="EC" id="2.7.13.3" evidence="2"/>
<feature type="modified residue" description="4-aspartylphosphate" evidence="9">
    <location>
        <position position="497"/>
    </location>
</feature>
<dbReference type="GO" id="GO:0005524">
    <property type="term" value="F:ATP binding"/>
    <property type="evidence" value="ECO:0007669"/>
    <property type="project" value="UniProtKB-KW"/>
</dbReference>
<protein>
    <recommendedName>
        <fullName evidence="2">histidine kinase</fullName>
        <ecNumber evidence="2">2.7.13.3</ecNumber>
    </recommendedName>
</protein>
<keyword evidence="7" id="KW-0067">ATP-binding</keyword>
<dbReference type="PROSITE" id="PS50110">
    <property type="entry name" value="RESPONSE_REGULATORY"/>
    <property type="match status" value="2"/>
</dbReference>
<feature type="coiled-coil region" evidence="10">
    <location>
        <begin position="150"/>
        <end position="191"/>
    </location>
</feature>
<organism evidence="13 14">
    <name type="scientific">Methylobacterium frigidaeris</name>
    <dbReference type="NCBI Taxonomy" id="2038277"/>
    <lineage>
        <taxon>Bacteria</taxon>
        <taxon>Pseudomonadati</taxon>
        <taxon>Pseudomonadota</taxon>
        <taxon>Alphaproteobacteria</taxon>
        <taxon>Hyphomicrobiales</taxon>
        <taxon>Methylobacteriaceae</taxon>
        <taxon>Methylobacterium</taxon>
    </lineage>
</organism>
<dbReference type="PANTHER" id="PTHR43065:SF46">
    <property type="entry name" value="C4-DICARBOXYLATE TRANSPORT SENSOR PROTEIN DCTB"/>
    <property type="match status" value="1"/>
</dbReference>
<dbReference type="SUPFAM" id="SSF47384">
    <property type="entry name" value="Homodimeric domain of signal transducing histidine kinase"/>
    <property type="match status" value="1"/>
</dbReference>
<evidence type="ECO:0000259" key="12">
    <source>
        <dbReference type="PROSITE" id="PS50110"/>
    </source>
</evidence>
<feature type="domain" description="Response regulatory" evidence="12">
    <location>
        <begin position="15"/>
        <end position="131"/>
    </location>
</feature>
<evidence type="ECO:0000259" key="11">
    <source>
        <dbReference type="PROSITE" id="PS50109"/>
    </source>
</evidence>
<keyword evidence="14" id="KW-1185">Reference proteome</keyword>
<dbReference type="PANTHER" id="PTHR43065">
    <property type="entry name" value="SENSOR HISTIDINE KINASE"/>
    <property type="match status" value="1"/>
</dbReference>
<reference evidence="13" key="2">
    <citation type="submission" date="2021-08" db="EMBL/GenBank/DDBJ databases">
        <authorList>
            <person name="Tani A."/>
            <person name="Ola A."/>
            <person name="Ogura Y."/>
            <person name="Katsura K."/>
            <person name="Hayashi T."/>
        </authorList>
    </citation>
    <scope>NUCLEOTIDE SEQUENCE</scope>
    <source>
        <strain evidence="13">JCM 32048</strain>
    </source>
</reference>
<keyword evidence="6 13" id="KW-0418">Kinase</keyword>
<dbReference type="SMART" id="SM00448">
    <property type="entry name" value="REC"/>
    <property type="match status" value="2"/>
</dbReference>
<dbReference type="CDD" id="cd00156">
    <property type="entry name" value="REC"/>
    <property type="match status" value="1"/>
</dbReference>
<dbReference type="InterPro" id="IPR005467">
    <property type="entry name" value="His_kinase_dom"/>
</dbReference>
<evidence type="ECO:0000256" key="2">
    <source>
        <dbReference type="ARBA" id="ARBA00012438"/>
    </source>
</evidence>
<evidence type="ECO:0000256" key="10">
    <source>
        <dbReference type="SAM" id="Coils"/>
    </source>
</evidence>